<dbReference type="NCBIfam" id="NF003417">
    <property type="entry name" value="PRK04813.1"/>
    <property type="match status" value="9"/>
</dbReference>
<feature type="compositionally biased region" description="Low complexity" evidence="7">
    <location>
        <begin position="6246"/>
        <end position="6275"/>
    </location>
</feature>
<dbReference type="InterPro" id="IPR010060">
    <property type="entry name" value="NRPS_synth"/>
</dbReference>
<keyword evidence="2" id="KW-0596">Phosphopantetheine</keyword>
<dbReference type="PROSITE" id="PS00012">
    <property type="entry name" value="PHOSPHOPANTETHEINE"/>
    <property type="match status" value="3"/>
</dbReference>
<dbReference type="Gene3D" id="1.10.1200.10">
    <property type="entry name" value="ACP-like"/>
    <property type="match status" value="5"/>
</dbReference>
<evidence type="ECO:0000313" key="11">
    <source>
        <dbReference type="Proteomes" id="UP001595904"/>
    </source>
</evidence>
<keyword evidence="8" id="KW-1133">Transmembrane helix</keyword>
<dbReference type="Gene3D" id="2.30.38.10">
    <property type="entry name" value="Luciferase, Domain 3"/>
    <property type="match status" value="2"/>
</dbReference>
<keyword evidence="8" id="KW-0812">Transmembrane</keyword>
<evidence type="ECO:0000256" key="1">
    <source>
        <dbReference type="ARBA" id="ARBA00001957"/>
    </source>
</evidence>
<dbReference type="Gene3D" id="3.30.559.30">
    <property type="entry name" value="Nonribosomal peptide synthetase, condensation domain"/>
    <property type="match status" value="6"/>
</dbReference>
<feature type="domain" description="Carrier" evidence="9">
    <location>
        <begin position="6334"/>
        <end position="6408"/>
    </location>
</feature>
<protein>
    <submittedName>
        <fullName evidence="10">Non-ribosomal peptide synthase/polyketide synthase</fullName>
    </submittedName>
</protein>
<dbReference type="CDD" id="cd19534">
    <property type="entry name" value="E_NRPS"/>
    <property type="match status" value="2"/>
</dbReference>
<dbReference type="InterPro" id="IPR009081">
    <property type="entry name" value="PP-bd_ACP"/>
</dbReference>
<dbReference type="Gene3D" id="3.30.559.10">
    <property type="entry name" value="Chloramphenicol acetyltransferase-like domain"/>
    <property type="match status" value="6"/>
</dbReference>
<evidence type="ECO:0000259" key="9">
    <source>
        <dbReference type="PROSITE" id="PS50075"/>
    </source>
</evidence>
<dbReference type="InterPro" id="IPR025110">
    <property type="entry name" value="AMP-bd_C"/>
</dbReference>
<dbReference type="InterPro" id="IPR045851">
    <property type="entry name" value="AMP-bd_C_sf"/>
</dbReference>
<dbReference type="InterPro" id="IPR000873">
    <property type="entry name" value="AMP-dep_synth/lig_dom"/>
</dbReference>
<dbReference type="Gene3D" id="3.40.50.150">
    <property type="entry name" value="Vaccinia Virus protein VP39"/>
    <property type="match status" value="1"/>
</dbReference>
<dbReference type="SUPFAM" id="SSF53335">
    <property type="entry name" value="S-adenosyl-L-methionine-dependent methyltransferases"/>
    <property type="match status" value="1"/>
</dbReference>
<name>A0ABV8T3R2_9GAMM</name>
<evidence type="ECO:0000256" key="2">
    <source>
        <dbReference type="ARBA" id="ARBA00022450"/>
    </source>
</evidence>
<evidence type="ECO:0000256" key="7">
    <source>
        <dbReference type="SAM" id="MobiDB-lite"/>
    </source>
</evidence>
<dbReference type="SUPFAM" id="SSF47336">
    <property type="entry name" value="ACP-like"/>
    <property type="match status" value="5"/>
</dbReference>
<keyword evidence="4" id="KW-0677">Repeat</keyword>
<dbReference type="InterPro" id="IPR006162">
    <property type="entry name" value="Ppantetheine_attach_site"/>
</dbReference>
<dbReference type="Pfam" id="PF13193">
    <property type="entry name" value="AMP-binding_C"/>
    <property type="match status" value="2"/>
</dbReference>
<feature type="transmembrane region" description="Helical" evidence="8">
    <location>
        <begin position="79"/>
        <end position="98"/>
    </location>
</feature>
<dbReference type="CDD" id="cd17646">
    <property type="entry name" value="A_NRPS_AB3403-like"/>
    <property type="match status" value="1"/>
</dbReference>
<comment type="caution">
    <text evidence="10">The sequence shown here is derived from an EMBL/GenBank/DDBJ whole genome shotgun (WGS) entry which is preliminary data.</text>
</comment>
<dbReference type="InterPro" id="IPR040097">
    <property type="entry name" value="FAAL/FAAC"/>
</dbReference>
<evidence type="ECO:0000256" key="3">
    <source>
        <dbReference type="ARBA" id="ARBA00022553"/>
    </source>
</evidence>
<evidence type="ECO:0000256" key="5">
    <source>
        <dbReference type="ARBA" id="ARBA00022832"/>
    </source>
</evidence>
<dbReference type="Pfam" id="PF00550">
    <property type="entry name" value="PP-binding"/>
    <property type="match status" value="5"/>
</dbReference>
<dbReference type="InterPro" id="IPR042099">
    <property type="entry name" value="ANL_N_sf"/>
</dbReference>
<feature type="domain" description="Carrier" evidence="9">
    <location>
        <begin position="4676"/>
        <end position="4750"/>
    </location>
</feature>
<feature type="compositionally biased region" description="Polar residues" evidence="7">
    <location>
        <begin position="6200"/>
        <end position="6245"/>
    </location>
</feature>
<dbReference type="CDD" id="cd05930">
    <property type="entry name" value="A_NRPS"/>
    <property type="match status" value="3"/>
</dbReference>
<dbReference type="Pfam" id="PF00501">
    <property type="entry name" value="AMP-binding"/>
    <property type="match status" value="5"/>
</dbReference>
<dbReference type="CDD" id="cd19543">
    <property type="entry name" value="DCL_NRPS"/>
    <property type="match status" value="2"/>
</dbReference>
<evidence type="ECO:0000256" key="4">
    <source>
        <dbReference type="ARBA" id="ARBA00022737"/>
    </source>
</evidence>
<dbReference type="NCBIfam" id="TIGR01720">
    <property type="entry name" value="NRPS-para261"/>
    <property type="match status" value="2"/>
</dbReference>
<feature type="domain" description="Carrier" evidence="9">
    <location>
        <begin position="3549"/>
        <end position="3623"/>
    </location>
</feature>
<dbReference type="NCBIfam" id="TIGR01733">
    <property type="entry name" value="AA-adenyl-dom"/>
    <property type="match status" value="3"/>
</dbReference>
<dbReference type="Proteomes" id="UP001595904">
    <property type="component" value="Unassembled WGS sequence"/>
</dbReference>
<keyword evidence="11" id="KW-1185">Reference proteome</keyword>
<dbReference type="SUPFAM" id="SSF52777">
    <property type="entry name" value="CoA-dependent acyltransferases"/>
    <property type="match status" value="12"/>
</dbReference>
<accession>A0ABV8T3R2</accession>
<dbReference type="InterPro" id="IPR020845">
    <property type="entry name" value="AMP-binding_CS"/>
</dbReference>
<dbReference type="Pfam" id="PF00668">
    <property type="entry name" value="Condensation"/>
    <property type="match status" value="6"/>
</dbReference>
<keyword evidence="5" id="KW-0276">Fatty acid metabolism</keyword>
<sequence length="6433" mass="706012">MNARRKPERTLPRDLVSHLRGLADRQPEETALIVVNAEAELVLNYAELDTRVRSLAHRLQSSFAPGERALLLLDNDDQFVVAFFACLYAGLIAVPAAVPESKREGHKARLRVIAASAQTRCVLTVSRIAVSLASGDLPESMQIIAVDTIGSAHADAWRAREPKLEDVALLQFTSGSTSAPKGVIVTHGNLIANEQAIETGMAIGEHDKFVSWLPLFHDMGLIGGLLQPLHRGIPLVLTSPAYFLQQPLRWLQLISKHRGTISGGPDFAYRLCLERVSDAQLQTLDLSSWRVAFSGAEPVRHDTLRAFAERFARAGFDPAALYPCYGLAEATLFVTGVSREAGVTTATYSNESLATGRPIVSGTGTTLVSCGAAASNHQLQIVHPDTQLSVSAGAMGEIWVSGPSVSAGYWNQPEATAETFVERDGKRWLRTGDLGFLSSQQLYVAGRHKDLIILRGQNVYPQDIERAIEAQIEAVREGRVAAFAVPTDAGEGVGIALEVSRGLQKLVSAERLVAEVNTVIGELYHEPVLVVVLLNAGALPRTSSGKVQRAGCRLGWRERTLDAFAIYEYGRFVEGETAARSGAVPQDDIERELADVWRDVLGNKAVFRDTNFFAAGGNSLSAAQVSARVSSRWSLNLPLSAVFEHPQLHAYAAAVKQRIAQAPGVENGAIVAIPLPERGTPLPLSYAQQRVWFLCQMDRASTAYHLSATFRFVGTMNVGVVNDCFSALVERHESLRTVFRLDDRGEVRQIVLAKLSPLLHFADMRSVPPDVRERLVQAEIRQLQEAPFDLEHGPLLRVAVIQHADEEFQLALSLHHIVVDGWSMQLLFNEFAAEYAARVGQRTLAPTTLPLQYIDYARWQRDWRESAECERQLSWWREQLGNEHPVLELPVDAPRRATTAYSTGRHEIAVPAALTEKLRQRADRHTGTLFTVLLAGFQALVHRYTGQPDVRIGVPFANRGASAIDRVVGFFVNTLVLRSHIDSADSLCDVLDRAVRTVADAGAHQELPFDVLVDALQPGRDLGQSPLFRVVMNHLRIDPQALETLPGLRLAEQWLGKQAAQFELSLDVVESTHDTLVRFTYAAELFEAATIVRLAAHYLAMLEALATSPVQRVREVSLLTSADRMRLSQWSELPVQPARAECVHHLFEQQVERMPDAIALLVGDERLSYAELNRRANQWAHRLISLGVRPETRVGVAAERSVEMVVALLGVMKAGGAYVPLDPELPPERLRFVMDDSGVSLVLTQQHLQARLPAQDRIAVLALDRLDCSGEPERNPEVALHGDNLIYVIYTSGSTGKPKGVANRHRALCNRLQWGQQYDPLYSADVVLQKTPFNFDISFWEFFWPLTTGATLAVAGPGDHRDPERLVALIRRHGVTTIHFVPSMLQAFIGFPDVPACSSLRRMICSGEALPVDLQRQVFSRLPQVTLDNFYGPTEAAIEVTYFRCAEERRHSVPIGRPIAGTRTVILDADLNLAAPGVIGELYLGGAGLATGYPTRAGLTAERFVADPLSGGGERLYRTGDLVRWRSDGQIEYVGRVDHQVKIRGHRIELGEIEAQLSALSEVREAVVVAQGTSAEKRLAAYVVPAPGALQSVDVGPAALRGAQVSQWSEVFDSAYSDDVLAPAFQGWISSYTGEPIPELEMQQWLQETVARIAGLTPVRLLEIGCGVGLLVQQLAPLVLDYLATDVSAGAVQKLSAWTATQPALSHVRVVQAEAAAFGHIAPGSFDTVVLNSVAQYFPDADYLLDVLEGAALSLASGGRMFIGDIRHLALVPMFHTSVQLGRAPARLTVRQLKDRIGKALARDTELTLAPAFFETVAAHLGMQEVRILLKRGGAGNELTRYRYDVVLSASQTKRSAPETLAWSGPESLVELRARLSRRVPAVRLFAVPNLRLAWDRAAWLAVNSAEEHTTVEELRARLEGIELAGMEPESFWSLGEQHGYDVHVTWSADAPDAGMDVEFIDLTRASATAEVKRSPQDLPHDWRSLASDPLRLQRTRLFASRLRDRLMTQLPAYMVPAHFAILDALPLTPNGKLDRKALPEAESLQTSDYESPHGPTETALAAVWADVLSIERVGRHDNFFELGGDSIVSLQIVARARTAGWKVTARQMFESQTVAQLAAVAEPIDRESAASDQRPQGAVPLLPIQSWFFEQVVPNRHHWNQALLLSPRDSLQAEPLAKALRVVIDHHDALRLRYTQDDNGSWSQSYAAEEASDVLWVRDTRDAADIESLSAAAQRSLNIHTGPLLRAVLMTSPEGSQRLLLAIHHLVVDGVSWRILLDDLQTAYRQAQAGTAVVLPARTSSYQQWAQRLHSYPQTRADELNYWRQLECAPAPLPCDWPEGGNTQADRESLTLRLDREHTAQLLKAVPAASRVQINELLLAALVQALYQWSGRAEVSIDVEGHGRETDGDDIDVSRTVGWFTSLFPVAVVAGNDAGETLDRVKRRLREIPGKGVGYGALKCSGSVAQRKALASLPGAQVVFNYLGQLDGSFGTAALWTLSDESIGHTRDPQASCAHELSIDGSIRESQLQLELAYSARRHRRESVETLLDHYHACLRALTTHCLHGDAAVTAADFPLAGLTQPQFAALPIEPRQIDDLYPLTPMQQGVLFHSLQDGYGGRYHSQLRLQLEDLNVERFLSAWRSVSERHAALRTGFLSEREVPLQWVAKQVSLPFAQHDWRHRDGLGERLDELAASELARPFDVLQPPLMRFALIRIADHRYHFIWTHHHVLMDGWSTAQVMKDVLSYYEGASVRPLHGRYCDYVQWLHTREPKTSEDYWKARLQSFDEPTRLAPAVVARSNSRNYDVHSEVLGTTEAESLLALARREHVTLNTLTQAAWALFLSRATGKQSVVFGATTAGRPAELPDIENVVGLYINTFPVTAECDPAATAAQWLRELQAQNLASREHEHTPLHEIQRWAAGAGQSLFDTLLVFENYPIDEALRGAASSGLKFGELQSRSGNNFPLTLRVQLPQRLGTGTSATDALRFDYLHDQNVFDTATVKGLHRQFIEHLYGLVQGVLRNPGARLGELQLTRKSDALVGEDGVLPAPSILPLWSAVVADRGDAIAVQAGETMLTFAELDARSNRLAQLLRAKGIGAETPVGIHADRSLELVLGILAVLKAGGAYVPLDPQLPPERLLYQLQDSGAKLLLQASPRELMSDLPIVDLNDDVTTGQDAPLPIPAADQMAYVIYTSGSTGRPKGVAVTHGALANYVQSVLSRLALPDSVRSMAMVSTVAADLGHTVLFGALVSGRTLHLVPTDCAFDADRFAAYSARHRIDAIKLAPSHLQALLNAAQAERVLPRHTLVLGGEAVSWSLLEQVQALAPTCRVFNHYGPTETTVGVFAQEASVAIRDAGTLPLGRPLANIEAYVLDAAMNPVSTGMAGELYLGGTGVARGYIGKRGLTAERFIASPFRAGARLYRTGDRVRQLGDGSVEFLGRCDDQVKIRGYRVEPKEIVAVLRRHVHDAAVVARAAHDGRTQLIGYVVPRPATAIDPEALKSQLATQLPEYMVPSVLVVLASLPLTRNGKLDREALPAPDSQHVAHFEPALGEIENKLAELWCRILGVERVGRHDNFFALGGDSMAALRFIARARRQSMVLSLEQLFQHPTLIALASQLSAATEVVSHAAITLADRNRPIPLSSSQSRQWFLWRLDERSTAYHTGSSIRLAGTLDVEALWDALRTLVHRHESLRTIFVTSAEGVAEQRIQPPAALPMGFTDLSALSEADRDAQVERIVTEVSGTPFDLTVGPLFRAHLIQLSAELHVLVVVMHHIVSDGWSVGIIVDEFAELYGARVERREPNLKPLPIQYADYALWQRAWLETDAPERQLSYWRAQLGEEHPLLLLATDRPRTGSGNYSAAYRAFDLPAELVSQLQRTAREHGATMFMVLLAGFHALLYRYTGQRDIRIGTNNANRHRAETQGVVGFFINAQVLRSRIDERMTLRELLDQLRVTVAGAQEHQDLPFDQLVEALQPERSVGQSPLFQVLMNHQRRDWRRLQSLPGLTLETRAFGEQAAKFELLLSTTEHPDGSVSALLTYAAELFDAATVERFSEHYLQVLRSFALESSTALDDIRLLADQELELLRQWGGQPARLPLDMVPELIARHAVTSANTAAVVCRDKTLTFARLDQRSSDLARRLRVLGVGPEVRVGVHADRSLEFVIGVLAVWKAGGAYVPLDPALPAERLSYQLRDSGARVLLSVAGAPWAGDIPVMSLSAESEDASAVSLHTESENAPMVPLHAKPEDSLRVPLHAESKAVSAVSLHAESEDASAVSQHTDSKRAVAAPLEPGLWRTPHPSQAAYLIYTSGSTGQPKGVVVTHGSLANYVQGLLDRVAWPAEVQRLAMVSTVAADLGHTVLFGALCSGRTLHLIGAECAFDPDRFGEYLQRHQVQVLKIVPSHLQALLSAAEPSHVIPAHSLILGGEATPWSLLSQLQTLKPDCRVINHYGPTETTVGVLTQPAAQALRSAGTLPIGTPLPNIESYILDAALNRVPAGVIGELYLGGAGLARGYEHRGGLTAEQFIASPFTAGERLYRTGDRVKWLSDGSVEFLGRTDEQVKVRGYRVELQEIASVLKSQPGVREAVVVARNEHGTTQLVAYVVANTETIETSLSELATASSLDVVALRAALAKQLPDYMVPAAIVPLNALPLTGNGKLDRKALPAPGEPTTARYEAPQGAIETTLAEIWREVLHQDRVSRHDNFFELGGDSILTLQIVARARKRGLKLSPRLLMERQTVAAIAVMAESLEEAAPPEDIEPVDVPFGLTPVQRWFFEQRFAEPTHWNQAIMLEPLAPVDVHLLRQSLRRLLEHHGALRLSFQQIDGHWQQCYRAIPSEDVLQVVPLSEAHAEAITRVADQWQRSLHWQQLFRAVWVESSDGGRLLLIAHHLVIDGVSWRVLLSDLQSIYEQLATTGVAELPARTTSFKRWSETLQSYADRADTSELDTWMQALDPEALELPCKHQNAANLVADAASLSITLNETRTQQLLSLAPKAYRTRIDDLLLTALTRTLCEWSGRDSVCIELESHGREELAEGIDLSRTVGWFTSLYPVRLTTHDDLGTSIKTIKEQLRSVPNHGIEYGVLRYLTSHGAALAKTSYPRVSFNYLGQFDQTLDGKLWRLAGESVGSLRAGTSHRRCWFDVGARVHERCLTVQWTYSRALHDEQDARQLIERFADQLNTLIDHCSSGVQGLTPSDFPLTSLTQQQLDALPIAPSRVLDLYPATALQQGLLFHSLHEVDDQPYVNQLRVDIDGLDVPRFKAAWQSVVDRHEVLRTGFLHDREPPLQWVAHSLSLTFIERDLRDSTDVSGALDALAQAHQQSFELSEPPLMRLALVRTGESRYHFIWTHHHLMTDGWSTAQLLAEVLQIYQQQSLPPVRGRYRDYIEWLQRCDERAARAYWQSQLQSLEQPTRLIDALPKPVAGRGYDQLVQRFDSASTRRLLAFARRERVTLNTLVQAAWALLLSRHTDQATVTFGATTAGRPADLPGVEQLVGLFINTIPVIATVREECEVGDWLRELQARSIAAREHEHTPLFEIQRWAGVSGGLFDTLLVFENYPVDEALRLLDGQQLRFSNLRSETGNHYPLTVRVQLIQESEAQLQLGHLYDSARVDAETVESIGRQLQEALTALAEQTVSSPALRLGELQLSAQTPTLRGEEVRFAASDVLSLWSRVSVREATKIALQAGERSLTFAALDAMSNRFARRLCDLGVGPEVRVGVHAERSLEFVIGVLAVWKAGGAYVPLDPALPAERLSYQLRDSGARVLLSVADVSWAGKVPVVLLSAESEDAPAVSLHTEPENAPMVPLDAKPEDALRVPLHAESKAVPAVSLDAESEDAPAVSQHTDSKRALAAPLEPELWRTPHPSQAAYLIYTSGSTGQPKGVVVTHGSLANYVQGLLDRVAWPAEVQRLAMVSTVAADLGHTVLFGALCSGRTLHLIGAERAFDPDRFGEYLQRHQVQVLKIVPSHLQALLSASEPSHVIPAHSLILGGEATPWSLLSQLQTLKPGCRVINHYGPTETTVGVLTQPAAQALRSAGTLPIGTPLPNIEGYILDAALNRVPAGVAGELYLGAGLARSYEHRGGLTAERFIASPFNAGERLYRTGDRVKWLSDGAVEFLGRTDEQVKVRGYRVELQEIASVLKSQPGVGEAVVIARDEQGHTQLVAYVVANAPSTAAGQRIVPSKQAAESIQSISLPEHGAQSLQSTSSPEHGAQSLQSTSSFEHGAQSSPLTLSSERAAQSSPSILSSEHAAAASQSTSSSKHAAESSPSSSSEPATASALDIVALRAALAKQLPDYMVPAAIVPLDALPLTGNGKLDRKALPAPGESTTAHYETPQGAIETTLAEIWREVLKQDRISRHDNFFELGGDSILSLQFIARARRRSLVVAPKLLFQHQTLHELAAAMKGGVERGGDTRIAAIAQLMDEFEVSGHAE</sequence>
<dbReference type="EMBL" id="JBHSDU010000015">
    <property type="protein sequence ID" value="MFC4314150.1"/>
    <property type="molecule type" value="Genomic_DNA"/>
</dbReference>
<organism evidence="10 11">
    <name type="scientific">Steroidobacter flavus</name>
    <dbReference type="NCBI Taxonomy" id="1842136"/>
    <lineage>
        <taxon>Bacteria</taxon>
        <taxon>Pseudomonadati</taxon>
        <taxon>Pseudomonadota</taxon>
        <taxon>Gammaproteobacteria</taxon>
        <taxon>Steroidobacterales</taxon>
        <taxon>Steroidobacteraceae</taxon>
        <taxon>Steroidobacter</taxon>
    </lineage>
</organism>
<keyword evidence="3" id="KW-0597">Phosphoprotein</keyword>
<dbReference type="InterPro" id="IPR036736">
    <property type="entry name" value="ACP-like_sf"/>
</dbReference>
<feature type="region of interest" description="Disordered" evidence="7">
    <location>
        <begin position="6196"/>
        <end position="6275"/>
    </location>
</feature>
<reference evidence="11" key="1">
    <citation type="journal article" date="2019" name="Int. J. Syst. Evol. Microbiol.">
        <title>The Global Catalogue of Microorganisms (GCM) 10K type strain sequencing project: providing services to taxonomists for standard genome sequencing and annotation.</title>
        <authorList>
            <consortium name="The Broad Institute Genomics Platform"/>
            <consortium name="The Broad Institute Genome Sequencing Center for Infectious Disease"/>
            <person name="Wu L."/>
            <person name="Ma J."/>
        </authorList>
    </citation>
    <scope>NUCLEOTIDE SEQUENCE [LARGE SCALE GENOMIC DNA]</scope>
    <source>
        <strain evidence="11">CGMCC 1.10759</strain>
    </source>
</reference>
<proteinExistence type="predicted"/>
<feature type="domain" description="Carrier" evidence="9">
    <location>
        <begin position="584"/>
        <end position="659"/>
    </location>
</feature>
<dbReference type="PANTHER" id="PTHR45398">
    <property type="match status" value="1"/>
</dbReference>
<dbReference type="Gene3D" id="3.30.300.30">
    <property type="match status" value="7"/>
</dbReference>
<dbReference type="SMART" id="SM00823">
    <property type="entry name" value="PKS_PP"/>
    <property type="match status" value="5"/>
</dbReference>
<evidence type="ECO:0000313" key="10">
    <source>
        <dbReference type="EMBL" id="MFC4314150.1"/>
    </source>
</evidence>
<dbReference type="InterPro" id="IPR029063">
    <property type="entry name" value="SAM-dependent_MTases_sf"/>
</dbReference>
<dbReference type="Pfam" id="PF08242">
    <property type="entry name" value="Methyltransf_12"/>
    <property type="match status" value="1"/>
</dbReference>
<keyword evidence="6" id="KW-0443">Lipid metabolism</keyword>
<feature type="domain" description="Carrier" evidence="9">
    <location>
        <begin position="2052"/>
        <end position="2126"/>
    </location>
</feature>
<dbReference type="Gene3D" id="3.40.50.980">
    <property type="match status" value="4"/>
</dbReference>
<evidence type="ECO:0000256" key="6">
    <source>
        <dbReference type="ARBA" id="ARBA00023098"/>
    </source>
</evidence>
<dbReference type="CDD" id="cd19531">
    <property type="entry name" value="LCL_NRPS-like"/>
    <property type="match status" value="2"/>
</dbReference>
<comment type="cofactor">
    <cofactor evidence="1">
        <name>pantetheine 4'-phosphate</name>
        <dbReference type="ChEBI" id="CHEBI:47942"/>
    </cofactor>
</comment>
<dbReference type="Gene3D" id="3.40.50.12780">
    <property type="entry name" value="N-terminal domain of ligase-like"/>
    <property type="match status" value="4"/>
</dbReference>
<dbReference type="PANTHER" id="PTHR45398:SF1">
    <property type="entry name" value="ENZYME, PUTATIVE (JCVI)-RELATED"/>
    <property type="match status" value="1"/>
</dbReference>
<gene>
    <name evidence="10" type="ORF">ACFPN2_34065</name>
</gene>
<dbReference type="NCBIfam" id="NF004282">
    <property type="entry name" value="PRK05691.1"/>
    <property type="match status" value="8"/>
</dbReference>
<dbReference type="CDD" id="cd02440">
    <property type="entry name" value="AdoMet_MTases"/>
    <property type="match status" value="1"/>
</dbReference>
<dbReference type="PROSITE" id="PS00455">
    <property type="entry name" value="AMP_BINDING"/>
    <property type="match status" value="5"/>
</dbReference>
<dbReference type="InterPro" id="IPR001242">
    <property type="entry name" value="Condensation_dom"/>
</dbReference>
<dbReference type="CDD" id="cd05931">
    <property type="entry name" value="FAAL"/>
    <property type="match status" value="1"/>
</dbReference>
<dbReference type="InterPro" id="IPR020806">
    <property type="entry name" value="PKS_PP-bd"/>
</dbReference>
<dbReference type="RefSeq" id="WP_380605094.1">
    <property type="nucleotide sequence ID" value="NZ_JBHSDU010000015.1"/>
</dbReference>
<dbReference type="InterPro" id="IPR013217">
    <property type="entry name" value="Methyltransf_12"/>
</dbReference>
<keyword evidence="8" id="KW-0472">Membrane</keyword>
<dbReference type="InterPro" id="IPR010071">
    <property type="entry name" value="AA_adenyl_dom"/>
</dbReference>
<dbReference type="SUPFAM" id="SSF56801">
    <property type="entry name" value="Acetyl-CoA synthetase-like"/>
    <property type="match status" value="5"/>
</dbReference>
<dbReference type="InterPro" id="IPR023213">
    <property type="entry name" value="CAT-like_dom_sf"/>
</dbReference>
<evidence type="ECO:0000256" key="8">
    <source>
        <dbReference type="SAM" id="Phobius"/>
    </source>
</evidence>
<dbReference type="PROSITE" id="PS50075">
    <property type="entry name" value="CARRIER"/>
    <property type="match status" value="5"/>
</dbReference>